<proteinExistence type="predicted"/>
<feature type="region of interest" description="Disordered" evidence="1">
    <location>
        <begin position="1"/>
        <end position="82"/>
    </location>
</feature>
<name>A0A2H1VWF1_SPOFR</name>
<dbReference type="EMBL" id="ODYU01004544">
    <property type="protein sequence ID" value="SOQ44544.1"/>
    <property type="molecule type" value="Genomic_DNA"/>
</dbReference>
<organism evidence="2">
    <name type="scientific">Spodoptera frugiperda</name>
    <name type="common">Fall armyworm</name>
    <dbReference type="NCBI Taxonomy" id="7108"/>
    <lineage>
        <taxon>Eukaryota</taxon>
        <taxon>Metazoa</taxon>
        <taxon>Ecdysozoa</taxon>
        <taxon>Arthropoda</taxon>
        <taxon>Hexapoda</taxon>
        <taxon>Insecta</taxon>
        <taxon>Pterygota</taxon>
        <taxon>Neoptera</taxon>
        <taxon>Endopterygota</taxon>
        <taxon>Lepidoptera</taxon>
        <taxon>Glossata</taxon>
        <taxon>Ditrysia</taxon>
        <taxon>Noctuoidea</taxon>
        <taxon>Noctuidae</taxon>
        <taxon>Amphipyrinae</taxon>
        <taxon>Spodoptera</taxon>
    </lineage>
</organism>
<dbReference type="AlphaFoldDB" id="A0A2H1VWF1"/>
<accession>A0A2H1VWF1</accession>
<evidence type="ECO:0000256" key="1">
    <source>
        <dbReference type="SAM" id="MobiDB-lite"/>
    </source>
</evidence>
<protein>
    <submittedName>
        <fullName evidence="2">SFRICE_038034</fullName>
    </submittedName>
</protein>
<reference evidence="2" key="1">
    <citation type="submission" date="2016-07" db="EMBL/GenBank/DDBJ databases">
        <authorList>
            <person name="Bretaudeau A."/>
        </authorList>
    </citation>
    <scope>NUCLEOTIDE SEQUENCE</scope>
    <source>
        <strain evidence="2">Rice</strain>
        <tissue evidence="2">Whole body</tissue>
    </source>
</reference>
<gene>
    <name evidence="2" type="ORF">SFRICE_038034</name>
</gene>
<evidence type="ECO:0000313" key="2">
    <source>
        <dbReference type="EMBL" id="SOQ44544.1"/>
    </source>
</evidence>
<sequence length="291" mass="32104">MLTRARIRNAHPPSPHSSLSSASPSPEPKHEPVTAVASSSSDDYFSPPTSPPPVRRPRRGRPPTGLGARSQQTPGRVPATGGCVRRMKLSQTINENVMRAYYSAPEGGTNLTAYRERMLSMFQVRVIQRNHRLDEAALELRLEALRNRVVSAPPQEEAQAPVVSHFVTTPVAGVEEDKVEQVSTQCNERLSYAYEGAIREYRFAPLKPKLPRLPMCGKNRALKQNNCTDGGYYKSTLTEHEAQILALSAPQIIPLSNPYDNAAIYFGDAEVDNKNETVVDPSCDIIIISET</sequence>